<name>A0A8C4UVS2_FALTI</name>
<reference evidence="1" key="1">
    <citation type="submission" date="2025-08" db="UniProtKB">
        <authorList>
            <consortium name="Ensembl"/>
        </authorList>
    </citation>
    <scope>IDENTIFICATION</scope>
</reference>
<evidence type="ECO:0000313" key="2">
    <source>
        <dbReference type="Proteomes" id="UP000694562"/>
    </source>
</evidence>
<dbReference type="AlphaFoldDB" id="A0A8C4UVS2"/>
<proteinExistence type="predicted"/>
<dbReference type="Ensembl" id="ENSFTIT00000016988.1">
    <property type="protein sequence ID" value="ENSFTIP00000016300.1"/>
    <property type="gene ID" value="ENSFTIG00000010803.1"/>
</dbReference>
<protein>
    <submittedName>
        <fullName evidence="1">Uncharacterized protein</fullName>
    </submittedName>
</protein>
<accession>A0A8C4UVS2</accession>
<sequence length="104" mass="11547">MSAGRTDRSTERMARGLCIEGNWISHLIYASGEIRTEADLKGEAFDPLISVGFRYLSTCPSHKGWGHDQNQWEGTIKLYEGLLCFSLCITAWCHPSTGKVVPEG</sequence>
<evidence type="ECO:0000313" key="1">
    <source>
        <dbReference type="Ensembl" id="ENSFTIP00000016300.1"/>
    </source>
</evidence>
<keyword evidence="2" id="KW-1185">Reference proteome</keyword>
<reference evidence="1" key="2">
    <citation type="submission" date="2025-09" db="UniProtKB">
        <authorList>
            <consortium name="Ensembl"/>
        </authorList>
    </citation>
    <scope>IDENTIFICATION</scope>
</reference>
<dbReference type="Proteomes" id="UP000694562">
    <property type="component" value="Unplaced"/>
</dbReference>
<organism evidence="1 2">
    <name type="scientific">Falco tinnunculus</name>
    <name type="common">Common kestrel</name>
    <dbReference type="NCBI Taxonomy" id="100819"/>
    <lineage>
        <taxon>Eukaryota</taxon>
        <taxon>Metazoa</taxon>
        <taxon>Chordata</taxon>
        <taxon>Craniata</taxon>
        <taxon>Vertebrata</taxon>
        <taxon>Euteleostomi</taxon>
        <taxon>Archelosauria</taxon>
        <taxon>Archosauria</taxon>
        <taxon>Dinosauria</taxon>
        <taxon>Saurischia</taxon>
        <taxon>Theropoda</taxon>
        <taxon>Coelurosauria</taxon>
        <taxon>Aves</taxon>
        <taxon>Neognathae</taxon>
        <taxon>Neoaves</taxon>
        <taxon>Telluraves</taxon>
        <taxon>Australaves</taxon>
        <taxon>Falconiformes</taxon>
        <taxon>Falconidae</taxon>
        <taxon>Falco</taxon>
    </lineage>
</organism>